<evidence type="ECO:0000313" key="1">
    <source>
        <dbReference type="EMBL" id="KGO84540.1"/>
    </source>
</evidence>
<name>A0A0A2M8B9_9FLAO</name>
<dbReference type="eggNOG" id="ENOG5032QYH">
    <property type="taxonomic scope" value="Bacteria"/>
</dbReference>
<dbReference type="EMBL" id="JRLV01000001">
    <property type="protein sequence ID" value="KGO84540.1"/>
    <property type="molecule type" value="Genomic_DNA"/>
</dbReference>
<dbReference type="Proteomes" id="UP000030129">
    <property type="component" value="Unassembled WGS sequence"/>
</dbReference>
<comment type="caution">
    <text evidence="1">The sequence shown here is derived from an EMBL/GenBank/DDBJ whole genome shotgun (WGS) entry which is preliminary data.</text>
</comment>
<accession>A0A0A2M8B9</accession>
<organism evidence="1 2">
    <name type="scientific">Flavobacterium beibuense F44-8</name>
    <dbReference type="NCBI Taxonomy" id="1406840"/>
    <lineage>
        <taxon>Bacteria</taxon>
        <taxon>Pseudomonadati</taxon>
        <taxon>Bacteroidota</taxon>
        <taxon>Flavobacteriia</taxon>
        <taxon>Flavobacteriales</taxon>
        <taxon>Flavobacteriaceae</taxon>
        <taxon>Flavobacterium</taxon>
    </lineage>
</organism>
<evidence type="ECO:0000313" key="2">
    <source>
        <dbReference type="Proteomes" id="UP000030129"/>
    </source>
</evidence>
<reference evidence="1 2" key="1">
    <citation type="submission" date="2013-09" db="EMBL/GenBank/DDBJ databases">
        <authorList>
            <person name="Zeng Z."/>
            <person name="Chen C."/>
        </authorList>
    </citation>
    <scope>NUCLEOTIDE SEQUENCE [LARGE SCALE GENOMIC DNA]</scope>
    <source>
        <strain evidence="1 2">F44-8</strain>
    </source>
</reference>
<gene>
    <name evidence="1" type="ORF">Q763_02020</name>
</gene>
<protein>
    <recommendedName>
        <fullName evidence="3">Outer membrane protein beta-barrel domain-containing protein</fullName>
    </recommendedName>
</protein>
<sequence length="195" mass="22581">MVTFNKVNRLIIKILWLMKVKILFVPLVFLLFVFNARSQEEEGGGRFQRLGISLSHANISSGLKDSENKWISLPAWGIDYDYWFNEKWGLGMHVDIIVEKFTVEENLGNDSALERSFPIAPAIMGLHKFGRHHTLMLGVGAEFAKEENLFLNRLGYEYGLEVSEKWEVGFSLNYDFRWNAYDSYIFGIGVSRVFR</sequence>
<dbReference type="AlphaFoldDB" id="A0A0A2M8B9"/>
<proteinExistence type="predicted"/>
<evidence type="ECO:0008006" key="3">
    <source>
        <dbReference type="Google" id="ProtNLM"/>
    </source>
</evidence>
<dbReference type="STRING" id="1406840.Q763_02020"/>
<keyword evidence="2" id="KW-1185">Reference proteome</keyword>